<keyword evidence="2" id="KW-1185">Reference proteome</keyword>
<evidence type="ECO:0000313" key="2">
    <source>
        <dbReference type="Proteomes" id="UP001283341"/>
    </source>
</evidence>
<reference evidence="1" key="2">
    <citation type="submission" date="2023-06" db="EMBL/GenBank/DDBJ databases">
        <authorList>
            <consortium name="Lawrence Berkeley National Laboratory"/>
            <person name="Haridas S."/>
            <person name="Hensen N."/>
            <person name="Bonometti L."/>
            <person name="Westerberg I."/>
            <person name="Brannstrom I.O."/>
            <person name="Guillou S."/>
            <person name="Cros-Aarteil S."/>
            <person name="Calhoun S."/>
            <person name="Kuo A."/>
            <person name="Mondo S."/>
            <person name="Pangilinan J."/>
            <person name="Riley R."/>
            <person name="Labutti K."/>
            <person name="Andreopoulos B."/>
            <person name="Lipzen A."/>
            <person name="Chen C."/>
            <person name="Yanf M."/>
            <person name="Daum C."/>
            <person name="Ng V."/>
            <person name="Clum A."/>
            <person name="Steindorff A."/>
            <person name="Ohm R."/>
            <person name="Martin F."/>
            <person name="Silar P."/>
            <person name="Natvig D."/>
            <person name="Lalanne C."/>
            <person name="Gautier V."/>
            <person name="Ament-Velasquez S.L."/>
            <person name="Kruys A."/>
            <person name="Hutchinson M.I."/>
            <person name="Powell A.J."/>
            <person name="Barry K."/>
            <person name="Miller A.N."/>
            <person name="Grigoriev I.V."/>
            <person name="Debuchy R."/>
            <person name="Gladieux P."/>
            <person name="Thoren M.H."/>
            <person name="Johannesson H."/>
        </authorList>
    </citation>
    <scope>NUCLEOTIDE SEQUENCE</scope>
    <source>
        <strain evidence="1">CBS 118394</strain>
    </source>
</reference>
<gene>
    <name evidence="1" type="ORF">B0H66DRAFT_568125</name>
</gene>
<organism evidence="1 2">
    <name type="scientific">Apodospora peruviana</name>
    <dbReference type="NCBI Taxonomy" id="516989"/>
    <lineage>
        <taxon>Eukaryota</taxon>
        <taxon>Fungi</taxon>
        <taxon>Dikarya</taxon>
        <taxon>Ascomycota</taxon>
        <taxon>Pezizomycotina</taxon>
        <taxon>Sordariomycetes</taxon>
        <taxon>Sordariomycetidae</taxon>
        <taxon>Sordariales</taxon>
        <taxon>Lasiosphaeriaceae</taxon>
        <taxon>Apodospora</taxon>
    </lineage>
</organism>
<dbReference type="EMBL" id="JAUEDM010000007">
    <property type="protein sequence ID" value="KAK3314273.1"/>
    <property type="molecule type" value="Genomic_DNA"/>
</dbReference>
<accession>A0AAE0HWM6</accession>
<protein>
    <submittedName>
        <fullName evidence="1">Uncharacterized protein</fullName>
    </submittedName>
</protein>
<comment type="caution">
    <text evidence="1">The sequence shown here is derived from an EMBL/GenBank/DDBJ whole genome shotgun (WGS) entry which is preliminary data.</text>
</comment>
<dbReference type="AlphaFoldDB" id="A0AAE0HWM6"/>
<proteinExistence type="predicted"/>
<evidence type="ECO:0000313" key="1">
    <source>
        <dbReference type="EMBL" id="KAK3314273.1"/>
    </source>
</evidence>
<reference evidence="1" key="1">
    <citation type="journal article" date="2023" name="Mol. Phylogenet. Evol.">
        <title>Genome-scale phylogeny and comparative genomics of the fungal order Sordariales.</title>
        <authorList>
            <person name="Hensen N."/>
            <person name="Bonometti L."/>
            <person name="Westerberg I."/>
            <person name="Brannstrom I.O."/>
            <person name="Guillou S."/>
            <person name="Cros-Aarteil S."/>
            <person name="Calhoun S."/>
            <person name="Haridas S."/>
            <person name="Kuo A."/>
            <person name="Mondo S."/>
            <person name="Pangilinan J."/>
            <person name="Riley R."/>
            <person name="LaButti K."/>
            <person name="Andreopoulos B."/>
            <person name="Lipzen A."/>
            <person name="Chen C."/>
            <person name="Yan M."/>
            <person name="Daum C."/>
            <person name="Ng V."/>
            <person name="Clum A."/>
            <person name="Steindorff A."/>
            <person name="Ohm R.A."/>
            <person name="Martin F."/>
            <person name="Silar P."/>
            <person name="Natvig D.O."/>
            <person name="Lalanne C."/>
            <person name="Gautier V."/>
            <person name="Ament-Velasquez S.L."/>
            <person name="Kruys A."/>
            <person name="Hutchinson M.I."/>
            <person name="Powell A.J."/>
            <person name="Barry K."/>
            <person name="Miller A.N."/>
            <person name="Grigoriev I.V."/>
            <person name="Debuchy R."/>
            <person name="Gladieux P."/>
            <person name="Hiltunen Thoren M."/>
            <person name="Johannesson H."/>
        </authorList>
    </citation>
    <scope>NUCLEOTIDE SEQUENCE</scope>
    <source>
        <strain evidence="1">CBS 118394</strain>
    </source>
</reference>
<sequence length="145" mass="16910">MSREKALKLLQKNLKSDQISDTRTNEELLEFLASLPLEIRPASAYMAKKRISDCNTLGCASLVTRIYMIELLRRDFKDRHRYKSIQYPVATTWLVSFRHILDYDPLATDFLRFMYVLAGKDIRKSLLPPARSQMSWPGPMQCITH</sequence>
<name>A0AAE0HWM6_9PEZI</name>
<dbReference type="Proteomes" id="UP001283341">
    <property type="component" value="Unassembled WGS sequence"/>
</dbReference>